<comment type="caution">
    <text evidence="6">The sequence shown here is derived from an EMBL/GenBank/DDBJ whole genome shotgun (WGS) entry which is preliminary data.</text>
</comment>
<keyword evidence="1" id="KW-0805">Transcription regulation</keyword>
<dbReference type="PANTHER" id="PTHR38445">
    <property type="entry name" value="HTH-TYPE TRANSCRIPTIONAL REPRESSOR YTRA"/>
    <property type="match status" value="1"/>
</dbReference>
<dbReference type="CDD" id="cd07377">
    <property type="entry name" value="WHTH_GntR"/>
    <property type="match status" value="1"/>
</dbReference>
<dbReference type="InterPro" id="IPR036388">
    <property type="entry name" value="WH-like_DNA-bd_sf"/>
</dbReference>
<evidence type="ECO:0000259" key="4">
    <source>
        <dbReference type="PROSITE" id="PS50949"/>
    </source>
</evidence>
<dbReference type="AlphaFoldDB" id="A0A3E3IWX9"/>
<dbReference type="GO" id="GO:0003677">
    <property type="term" value="F:DNA binding"/>
    <property type="evidence" value="ECO:0007669"/>
    <property type="project" value="UniProtKB-KW"/>
</dbReference>
<sequence length="127" mass="14129">MKIVVSNNYDGPIYEQIKSQILQAILSRELMPGDILPSLRSLARDLKVGVLTINRAYTELESEGYIENIQGKGCFVAQSSEELIRNHLIGEARAMFADAIREARKAGAGDAQITDLFRQCMEEKING</sequence>
<keyword evidence="7" id="KW-1185">Reference proteome</keyword>
<feature type="domain" description="HTH gntR-type" evidence="4">
    <location>
        <begin position="11"/>
        <end position="79"/>
    </location>
</feature>
<evidence type="ECO:0000256" key="3">
    <source>
        <dbReference type="ARBA" id="ARBA00023163"/>
    </source>
</evidence>
<evidence type="ECO:0000256" key="1">
    <source>
        <dbReference type="ARBA" id="ARBA00023015"/>
    </source>
</evidence>
<dbReference type="SUPFAM" id="SSF46785">
    <property type="entry name" value="Winged helix' DNA-binding domain"/>
    <property type="match status" value="1"/>
</dbReference>
<dbReference type="Pfam" id="PF00392">
    <property type="entry name" value="GntR"/>
    <property type="match status" value="1"/>
</dbReference>
<evidence type="ECO:0000313" key="6">
    <source>
        <dbReference type="EMBL" id="RGE71381.1"/>
    </source>
</evidence>
<dbReference type="Proteomes" id="UP000260812">
    <property type="component" value="Unassembled WGS sequence"/>
</dbReference>
<dbReference type="EMBL" id="QVLV01000008">
    <property type="protein sequence ID" value="RGE59844.1"/>
    <property type="molecule type" value="Genomic_DNA"/>
</dbReference>
<dbReference type="RefSeq" id="WP_021634962.1">
    <property type="nucleotide sequence ID" value="NZ_CALBAU010000056.1"/>
</dbReference>
<keyword evidence="3" id="KW-0804">Transcription</keyword>
<dbReference type="SMART" id="SM00345">
    <property type="entry name" value="HTH_GNTR"/>
    <property type="match status" value="1"/>
</dbReference>
<organism evidence="6 8">
    <name type="scientific">Eisenbergiella massiliensis</name>
    <dbReference type="NCBI Taxonomy" id="1720294"/>
    <lineage>
        <taxon>Bacteria</taxon>
        <taxon>Bacillati</taxon>
        <taxon>Bacillota</taxon>
        <taxon>Clostridia</taxon>
        <taxon>Lachnospirales</taxon>
        <taxon>Lachnospiraceae</taxon>
        <taxon>Eisenbergiella</taxon>
    </lineage>
</organism>
<dbReference type="OrthoDB" id="9801546at2"/>
<keyword evidence="2" id="KW-0238">DNA-binding</keyword>
<dbReference type="GO" id="GO:0003700">
    <property type="term" value="F:DNA-binding transcription factor activity"/>
    <property type="evidence" value="ECO:0007669"/>
    <property type="project" value="InterPro"/>
</dbReference>
<dbReference type="Proteomes" id="UP000261166">
    <property type="component" value="Unassembled WGS sequence"/>
</dbReference>
<proteinExistence type="predicted"/>
<dbReference type="InterPro" id="IPR000524">
    <property type="entry name" value="Tscrpt_reg_HTH_GntR"/>
</dbReference>
<evidence type="ECO:0000313" key="8">
    <source>
        <dbReference type="Proteomes" id="UP000261166"/>
    </source>
</evidence>
<dbReference type="PANTHER" id="PTHR38445:SF7">
    <property type="entry name" value="GNTR-FAMILY TRANSCRIPTIONAL REGULATOR"/>
    <property type="match status" value="1"/>
</dbReference>
<reference evidence="7 8" key="1">
    <citation type="submission" date="2018-08" db="EMBL/GenBank/DDBJ databases">
        <title>A genome reference for cultivated species of the human gut microbiota.</title>
        <authorList>
            <person name="Zou Y."/>
            <person name="Xue W."/>
            <person name="Luo G."/>
        </authorList>
    </citation>
    <scope>NUCLEOTIDE SEQUENCE [LARGE SCALE GENOMIC DNA]</scope>
    <source>
        <strain evidence="6 8">AF26-4BH</strain>
        <strain evidence="5 7">TF05-5AC</strain>
    </source>
</reference>
<name>A0A3E3IWX9_9FIRM</name>
<dbReference type="Gene3D" id="1.10.10.10">
    <property type="entry name" value="Winged helix-like DNA-binding domain superfamily/Winged helix DNA-binding domain"/>
    <property type="match status" value="1"/>
</dbReference>
<evidence type="ECO:0000313" key="5">
    <source>
        <dbReference type="EMBL" id="RGE59844.1"/>
    </source>
</evidence>
<evidence type="ECO:0000256" key="2">
    <source>
        <dbReference type="ARBA" id="ARBA00023125"/>
    </source>
</evidence>
<evidence type="ECO:0000313" key="7">
    <source>
        <dbReference type="Proteomes" id="UP000260812"/>
    </source>
</evidence>
<accession>A0A3E3IWX9</accession>
<gene>
    <name evidence="6" type="ORF">DWY69_12250</name>
    <name evidence="5" type="ORF">DXC51_13700</name>
</gene>
<dbReference type="EMBL" id="QVLU01000010">
    <property type="protein sequence ID" value="RGE71381.1"/>
    <property type="molecule type" value="Genomic_DNA"/>
</dbReference>
<dbReference type="GeneID" id="97987895"/>
<protein>
    <submittedName>
        <fullName evidence="6">GntR family transcriptional regulator</fullName>
    </submittedName>
</protein>
<dbReference type="InterPro" id="IPR036390">
    <property type="entry name" value="WH_DNA-bd_sf"/>
</dbReference>
<dbReference type="PROSITE" id="PS50949">
    <property type="entry name" value="HTH_GNTR"/>
    <property type="match status" value="1"/>
</dbReference>